<dbReference type="AlphaFoldDB" id="A0A5C6LQC7"/>
<organism evidence="1 2">
    <name type="scientific">Chitinophaga pinensis</name>
    <dbReference type="NCBI Taxonomy" id="79329"/>
    <lineage>
        <taxon>Bacteria</taxon>
        <taxon>Pseudomonadati</taxon>
        <taxon>Bacteroidota</taxon>
        <taxon>Chitinophagia</taxon>
        <taxon>Chitinophagales</taxon>
        <taxon>Chitinophagaceae</taxon>
        <taxon>Chitinophaga</taxon>
    </lineage>
</organism>
<evidence type="ECO:0000313" key="2">
    <source>
        <dbReference type="Proteomes" id="UP000318815"/>
    </source>
</evidence>
<evidence type="ECO:0008006" key="3">
    <source>
        <dbReference type="Google" id="ProtNLM"/>
    </source>
</evidence>
<dbReference type="Proteomes" id="UP000318815">
    <property type="component" value="Unassembled WGS sequence"/>
</dbReference>
<keyword evidence="2" id="KW-1185">Reference proteome</keyword>
<dbReference type="EMBL" id="VOHS01000043">
    <property type="protein sequence ID" value="TWV95089.1"/>
    <property type="molecule type" value="Genomic_DNA"/>
</dbReference>
<dbReference type="RefSeq" id="WP_146307676.1">
    <property type="nucleotide sequence ID" value="NZ_VOHS01000043.1"/>
</dbReference>
<protein>
    <recommendedName>
        <fullName evidence="3">SusC/RagA family TonB-linked outer membrane protein</fullName>
    </recommendedName>
</protein>
<dbReference type="SUPFAM" id="SSF56935">
    <property type="entry name" value="Porins"/>
    <property type="match status" value="1"/>
</dbReference>
<evidence type="ECO:0000313" key="1">
    <source>
        <dbReference type="EMBL" id="TWV95089.1"/>
    </source>
</evidence>
<proteinExistence type="predicted"/>
<comment type="caution">
    <text evidence="1">The sequence shown here is derived from an EMBL/GenBank/DDBJ whole genome shotgun (WGS) entry which is preliminary data.</text>
</comment>
<name>A0A5C6LQC7_9BACT</name>
<dbReference type="OrthoDB" id="899266at2"/>
<sequence length="201" mass="22083">MQSAEEAAAAPIVTGYQPLPGDIKYKDLNGDGAINQFDEAPIGASSPRIYYGISAGFSWKGLEISALLQGVSNRTNYVANFATEAGFQFLNFTYGQAYEQITGRWTPETAGTATYPRLTADANYNYNKASSTFWVRNGNYFRLKNVSIAYSLPYVWVQRLKLGGVKIFANGLNLFTHAPYDFVDPEVGVGAYPIQRVLNTG</sequence>
<gene>
    <name evidence="1" type="ORF">FEF09_25165</name>
</gene>
<accession>A0A5C6LQC7</accession>
<reference evidence="1 2" key="1">
    <citation type="submission" date="2019-08" db="EMBL/GenBank/DDBJ databases">
        <title>Whole genome sequencing of chitin degrading bacteria Chitinophaga pinensis YS16.</title>
        <authorList>
            <person name="Singh R.P."/>
            <person name="Manchanda G."/>
            <person name="Maurya I.K."/>
            <person name="Joshi N.K."/>
            <person name="Srivastava A.K."/>
        </authorList>
    </citation>
    <scope>NUCLEOTIDE SEQUENCE [LARGE SCALE GENOMIC DNA]</scope>
    <source>
        <strain evidence="1 2">YS-16</strain>
    </source>
</reference>